<dbReference type="GO" id="GO:0008270">
    <property type="term" value="F:zinc ion binding"/>
    <property type="evidence" value="ECO:0007669"/>
    <property type="project" value="UniProtKB-UniRule"/>
</dbReference>
<proteinExistence type="inferred from homology"/>
<dbReference type="InterPro" id="IPR001148">
    <property type="entry name" value="CA_dom"/>
</dbReference>
<dbReference type="PROSITE" id="PS00162">
    <property type="entry name" value="ALPHA_CA_1"/>
    <property type="match status" value="1"/>
</dbReference>
<name>A0A915EVP3_9CEST</name>
<evidence type="ECO:0000313" key="12">
    <source>
        <dbReference type="Proteomes" id="UP000887562"/>
    </source>
</evidence>
<evidence type="ECO:0000259" key="11">
    <source>
        <dbReference type="PROSITE" id="PS51144"/>
    </source>
</evidence>
<keyword evidence="8 10" id="KW-0456">Lyase</keyword>
<keyword evidence="5" id="KW-0964">Secreted</keyword>
<dbReference type="GO" id="GO:0004089">
    <property type="term" value="F:carbonate dehydratase activity"/>
    <property type="evidence" value="ECO:0007669"/>
    <property type="project" value="UniProtKB-UniRule"/>
</dbReference>
<dbReference type="PANTHER" id="PTHR18952">
    <property type="entry name" value="CARBONIC ANHYDRASE"/>
    <property type="match status" value="1"/>
</dbReference>
<comment type="function">
    <text evidence="10">Reversible hydration of carbon dioxide.</text>
</comment>
<accession>A0A915EVP3</accession>
<dbReference type="CDD" id="cd00326">
    <property type="entry name" value="alpha_CA"/>
    <property type="match status" value="1"/>
</dbReference>
<evidence type="ECO:0000256" key="10">
    <source>
        <dbReference type="RuleBase" id="RU367011"/>
    </source>
</evidence>
<evidence type="ECO:0000256" key="9">
    <source>
        <dbReference type="ARBA" id="ARBA00048348"/>
    </source>
</evidence>
<dbReference type="PANTHER" id="PTHR18952:SF141">
    <property type="entry name" value="CARBONIC ANHYDRASE"/>
    <property type="match status" value="1"/>
</dbReference>
<dbReference type="GO" id="GO:0005737">
    <property type="term" value="C:cytoplasm"/>
    <property type="evidence" value="ECO:0007669"/>
    <property type="project" value="TreeGrafter"/>
</dbReference>
<sequence>MTTARGHVDYGYGPTNGPHTWCLTCHAAAGARQSPINIIRHNCIYDSKLSPLRLFVFHNSTQLFTRKKHNFQVSFKSSNGELLTRATPDVFEFYHTQNLDLYFSPDSATAIEGGPLKGKYNLQQFHCHWGCEDEWGSEHHVDGHSFAGELHLVFMSEKYSTMDQAVKDSEGLCVIGVFLKADHVECEAMRPLISAIKSSKPSCEQPIADEIDLHSLIPSMDHYFTYEGSLTTPPCAECVRWIVCAEPLKLSKDQLAAMRSMHSCESCNTTDNFRPPLPVGKRQRVFTSSPVQLTCHLRLFDRLASLPHPTSPEAKDFSVKFLHAHTPPCKMHKK</sequence>
<dbReference type="InterPro" id="IPR023561">
    <property type="entry name" value="Carbonic_anhydrase_a-class"/>
</dbReference>
<evidence type="ECO:0000256" key="2">
    <source>
        <dbReference type="ARBA" id="ARBA00004498"/>
    </source>
</evidence>
<evidence type="ECO:0000256" key="6">
    <source>
        <dbReference type="ARBA" id="ARBA00022723"/>
    </source>
</evidence>
<dbReference type="Proteomes" id="UP000887562">
    <property type="component" value="Unplaced"/>
</dbReference>
<dbReference type="AlphaFoldDB" id="A0A915EVP3"/>
<evidence type="ECO:0000313" key="13">
    <source>
        <dbReference type="WBParaSite" id="maker-E.canG7_contigs_7526-snap-gene-0.73-mRNA-1"/>
    </source>
</evidence>
<evidence type="ECO:0000256" key="3">
    <source>
        <dbReference type="ARBA" id="ARBA00010718"/>
    </source>
</evidence>
<organism evidence="12 13">
    <name type="scientific">Echinococcus canadensis</name>
    <dbReference type="NCBI Taxonomy" id="519352"/>
    <lineage>
        <taxon>Eukaryota</taxon>
        <taxon>Metazoa</taxon>
        <taxon>Spiralia</taxon>
        <taxon>Lophotrochozoa</taxon>
        <taxon>Platyhelminthes</taxon>
        <taxon>Cestoda</taxon>
        <taxon>Eucestoda</taxon>
        <taxon>Cyclophyllidea</taxon>
        <taxon>Taeniidae</taxon>
        <taxon>Echinococcus</taxon>
        <taxon>Echinococcus canadensis group</taxon>
    </lineage>
</organism>
<dbReference type="PROSITE" id="PS51144">
    <property type="entry name" value="ALPHA_CA_2"/>
    <property type="match status" value="1"/>
</dbReference>
<keyword evidence="5" id="KW-0272">Extracellular matrix</keyword>
<comment type="catalytic activity">
    <reaction evidence="9 10">
        <text>hydrogencarbonate + H(+) = CO2 + H2O</text>
        <dbReference type="Rhea" id="RHEA:10748"/>
        <dbReference type="ChEBI" id="CHEBI:15377"/>
        <dbReference type="ChEBI" id="CHEBI:15378"/>
        <dbReference type="ChEBI" id="CHEBI:16526"/>
        <dbReference type="ChEBI" id="CHEBI:17544"/>
        <dbReference type="EC" id="4.2.1.1"/>
    </reaction>
</comment>
<evidence type="ECO:0000256" key="4">
    <source>
        <dbReference type="ARBA" id="ARBA00012925"/>
    </source>
</evidence>
<dbReference type="SMART" id="SM01057">
    <property type="entry name" value="Carb_anhydrase"/>
    <property type="match status" value="1"/>
</dbReference>
<keyword evidence="6 10" id="KW-0479">Metal-binding</keyword>
<evidence type="ECO:0000256" key="5">
    <source>
        <dbReference type="ARBA" id="ARBA00022530"/>
    </source>
</evidence>
<comment type="cofactor">
    <cofactor evidence="1 10">
        <name>Zn(2+)</name>
        <dbReference type="ChEBI" id="CHEBI:29105"/>
    </cofactor>
</comment>
<comment type="similarity">
    <text evidence="3 10">Belongs to the alpha-carbonic anhydrase family.</text>
</comment>
<keyword evidence="12" id="KW-1185">Reference proteome</keyword>
<feature type="domain" description="Alpha-carbonic anhydrase" evidence="11">
    <location>
        <begin position="8"/>
        <end position="288"/>
    </location>
</feature>
<dbReference type="EC" id="4.2.1.1" evidence="4 10"/>
<protein>
    <recommendedName>
        <fullName evidence="4 10">Carbonic anhydrase</fullName>
        <ecNumber evidence="4 10">4.2.1.1</ecNumber>
    </recommendedName>
</protein>
<dbReference type="WBParaSite" id="maker-E.canG7_contigs_7526-snap-gene-0.73-mRNA-1">
    <property type="protein sequence ID" value="maker-E.canG7_contigs_7526-snap-gene-0.73-mRNA-1"/>
    <property type="gene ID" value="EcG7_02173"/>
</dbReference>
<dbReference type="InterPro" id="IPR036398">
    <property type="entry name" value="CA_dom_sf"/>
</dbReference>
<dbReference type="Gene3D" id="3.10.200.10">
    <property type="entry name" value="Alpha carbonic anhydrase"/>
    <property type="match status" value="1"/>
</dbReference>
<dbReference type="SUPFAM" id="SSF51069">
    <property type="entry name" value="Carbonic anhydrase"/>
    <property type="match status" value="1"/>
</dbReference>
<dbReference type="InterPro" id="IPR018338">
    <property type="entry name" value="Carbonic_anhydrase_a-class_CS"/>
</dbReference>
<comment type="subcellular location">
    <subcellularLocation>
        <location evidence="2">Secreted</location>
        <location evidence="2">Extracellular space</location>
        <location evidence="2">Extracellular matrix</location>
    </subcellularLocation>
</comment>
<dbReference type="Pfam" id="PF00194">
    <property type="entry name" value="Carb_anhydrase"/>
    <property type="match status" value="1"/>
</dbReference>
<evidence type="ECO:0000256" key="7">
    <source>
        <dbReference type="ARBA" id="ARBA00022833"/>
    </source>
</evidence>
<evidence type="ECO:0000256" key="8">
    <source>
        <dbReference type="ARBA" id="ARBA00023239"/>
    </source>
</evidence>
<evidence type="ECO:0000256" key="1">
    <source>
        <dbReference type="ARBA" id="ARBA00001947"/>
    </source>
</evidence>
<keyword evidence="7 10" id="KW-0862">Zinc</keyword>
<reference evidence="13" key="1">
    <citation type="submission" date="2022-11" db="UniProtKB">
        <authorList>
            <consortium name="WormBaseParasite"/>
        </authorList>
    </citation>
    <scope>IDENTIFICATION</scope>
</reference>